<sequence length="141" mass="15890">MVNSTMRMFLGEYKPNITEGSRIALPKKLRDQIRGEEVILSRGFEMCVFVYDKEDWAAEAQKQIENPITDARTRDIKRYMYSGAADVTIDPQGRIVIPGNLKEYAGLGKNLAVVGAGDHIEIWNLDSWKARLEKISGEVTA</sequence>
<dbReference type="HAMAP" id="MF_01008">
    <property type="entry name" value="MraZ"/>
    <property type="match status" value="1"/>
</dbReference>
<dbReference type="InterPro" id="IPR007159">
    <property type="entry name" value="SpoVT-AbrB_dom"/>
</dbReference>
<dbReference type="InterPro" id="IPR037914">
    <property type="entry name" value="SpoVT-AbrB_sf"/>
</dbReference>
<dbReference type="SUPFAM" id="SSF89447">
    <property type="entry name" value="AbrB/MazE/MraZ-like"/>
    <property type="match status" value="1"/>
</dbReference>
<evidence type="ECO:0000256" key="6">
    <source>
        <dbReference type="ARBA" id="ARBA00023163"/>
    </source>
</evidence>
<dbReference type="InterPro" id="IPR020603">
    <property type="entry name" value="MraZ_dom"/>
</dbReference>
<name>A0A656PKZ4_UNCKA</name>
<comment type="similarity">
    <text evidence="7">Belongs to the MraZ family.</text>
</comment>
<dbReference type="InterPro" id="IPR003444">
    <property type="entry name" value="MraZ"/>
</dbReference>
<dbReference type="InterPro" id="IPR035644">
    <property type="entry name" value="MraZ_C"/>
</dbReference>
<evidence type="ECO:0000256" key="1">
    <source>
        <dbReference type="ARBA" id="ARBA00013860"/>
    </source>
</evidence>
<dbReference type="Pfam" id="PF02381">
    <property type="entry name" value="MraZ"/>
    <property type="match status" value="2"/>
</dbReference>
<evidence type="ECO:0000256" key="4">
    <source>
        <dbReference type="ARBA" id="ARBA00023015"/>
    </source>
</evidence>
<dbReference type="Gene3D" id="3.40.1550.20">
    <property type="entry name" value="Transcriptional regulator MraZ domain"/>
    <property type="match status" value="1"/>
</dbReference>
<evidence type="ECO:0000256" key="3">
    <source>
        <dbReference type="ARBA" id="ARBA00022737"/>
    </source>
</evidence>
<proteinExistence type="inferred from homology"/>
<dbReference type="PANTHER" id="PTHR34701">
    <property type="entry name" value="TRANSCRIPTIONAL REGULATOR MRAZ"/>
    <property type="match status" value="1"/>
</dbReference>
<keyword evidence="2 7" id="KW-0963">Cytoplasm</keyword>
<accession>A0A656PKZ4</accession>
<dbReference type="NCBIfam" id="TIGR00242">
    <property type="entry name" value="division/cell wall cluster transcriptional repressor MraZ"/>
    <property type="match status" value="1"/>
</dbReference>
<comment type="caution">
    <text evidence="9">The sequence shown here is derived from an EMBL/GenBank/DDBJ whole genome shotgun (WGS) entry which is preliminary data.</text>
</comment>
<dbReference type="CDD" id="cd16321">
    <property type="entry name" value="MraZ_C"/>
    <property type="match status" value="1"/>
</dbReference>
<keyword evidence="4 7" id="KW-0805">Transcription regulation</keyword>
<evidence type="ECO:0000313" key="9">
    <source>
        <dbReference type="EMBL" id="HCQ40078.1"/>
    </source>
</evidence>
<dbReference type="EMBL" id="DQFB01000001">
    <property type="protein sequence ID" value="HCQ40078.1"/>
    <property type="molecule type" value="Genomic_DNA"/>
</dbReference>
<dbReference type="InterPro" id="IPR035642">
    <property type="entry name" value="MraZ_N"/>
</dbReference>
<dbReference type="GO" id="GO:0003700">
    <property type="term" value="F:DNA-binding transcription factor activity"/>
    <property type="evidence" value="ECO:0007669"/>
    <property type="project" value="UniProtKB-UniRule"/>
</dbReference>
<evidence type="ECO:0000313" key="10">
    <source>
        <dbReference type="Proteomes" id="UP000262056"/>
    </source>
</evidence>
<dbReference type="GO" id="GO:0005737">
    <property type="term" value="C:cytoplasm"/>
    <property type="evidence" value="ECO:0007669"/>
    <property type="project" value="UniProtKB-UniRule"/>
</dbReference>
<evidence type="ECO:0000259" key="8">
    <source>
        <dbReference type="PROSITE" id="PS51740"/>
    </source>
</evidence>
<comment type="subcellular location">
    <subcellularLocation>
        <location evidence="7">Cytoplasm</location>
        <location evidence="7">Nucleoid</location>
    </subcellularLocation>
</comment>
<protein>
    <recommendedName>
        <fullName evidence="1 7">Transcriptional regulator MraZ</fullName>
    </recommendedName>
</protein>
<dbReference type="InterPro" id="IPR038619">
    <property type="entry name" value="MraZ_sf"/>
</dbReference>
<reference evidence="9 10" key="1">
    <citation type="journal article" date="2018" name="Nat. Biotechnol.">
        <title>A standardized bacterial taxonomy based on genome phylogeny substantially revises the tree of life.</title>
        <authorList>
            <person name="Parks D.H."/>
            <person name="Chuvochina M."/>
            <person name="Waite D.W."/>
            <person name="Rinke C."/>
            <person name="Skarshewski A."/>
            <person name="Chaumeil P.A."/>
            <person name="Hugenholtz P."/>
        </authorList>
    </citation>
    <scope>NUCLEOTIDE SEQUENCE [LARGE SCALE GENOMIC DNA]</scope>
    <source>
        <strain evidence="9">UBA12021</strain>
    </source>
</reference>
<dbReference type="Proteomes" id="UP000262056">
    <property type="component" value="Unassembled WGS sequence"/>
</dbReference>
<gene>
    <name evidence="7 9" type="primary">mraZ</name>
    <name evidence="9" type="ORF">DIU24_00005</name>
</gene>
<dbReference type="GO" id="GO:2000143">
    <property type="term" value="P:negative regulation of DNA-templated transcription initiation"/>
    <property type="evidence" value="ECO:0007669"/>
    <property type="project" value="TreeGrafter"/>
</dbReference>
<dbReference type="CDD" id="cd16320">
    <property type="entry name" value="MraZ_N"/>
    <property type="match status" value="1"/>
</dbReference>
<dbReference type="AlphaFoldDB" id="A0A656PKZ4"/>
<dbReference type="PROSITE" id="PS51740">
    <property type="entry name" value="SPOVT_ABRB"/>
    <property type="match status" value="1"/>
</dbReference>
<keyword evidence="3" id="KW-0677">Repeat</keyword>
<keyword evidence="6 7" id="KW-0804">Transcription</keyword>
<dbReference type="GO" id="GO:0009295">
    <property type="term" value="C:nucleoid"/>
    <property type="evidence" value="ECO:0007669"/>
    <property type="project" value="UniProtKB-SubCell"/>
</dbReference>
<organism evidence="9 10">
    <name type="scientific">candidate division WWE3 bacterium</name>
    <dbReference type="NCBI Taxonomy" id="2053526"/>
    <lineage>
        <taxon>Bacteria</taxon>
        <taxon>Katanobacteria</taxon>
    </lineage>
</organism>
<dbReference type="GO" id="GO:0000976">
    <property type="term" value="F:transcription cis-regulatory region binding"/>
    <property type="evidence" value="ECO:0007669"/>
    <property type="project" value="TreeGrafter"/>
</dbReference>
<feature type="domain" description="SpoVT-AbrB" evidence="8">
    <location>
        <begin position="84"/>
        <end position="127"/>
    </location>
</feature>
<dbReference type="PANTHER" id="PTHR34701:SF1">
    <property type="entry name" value="TRANSCRIPTIONAL REGULATOR MRAZ"/>
    <property type="match status" value="1"/>
</dbReference>
<evidence type="ECO:0000256" key="7">
    <source>
        <dbReference type="HAMAP-Rule" id="MF_01008"/>
    </source>
</evidence>
<evidence type="ECO:0000256" key="5">
    <source>
        <dbReference type="ARBA" id="ARBA00023125"/>
    </source>
</evidence>
<comment type="subunit">
    <text evidence="7">Forms oligomers.</text>
</comment>
<evidence type="ECO:0000256" key="2">
    <source>
        <dbReference type="ARBA" id="ARBA00022490"/>
    </source>
</evidence>
<keyword evidence="5 7" id="KW-0238">DNA-binding</keyword>